<protein>
    <recommendedName>
        <fullName evidence="2">N-sulphoglucosamine sulphohydrolase C-terminal domain-containing protein</fullName>
    </recommendedName>
</protein>
<organism evidence="1">
    <name type="scientific">marine sediment metagenome</name>
    <dbReference type="NCBI Taxonomy" id="412755"/>
    <lineage>
        <taxon>unclassified sequences</taxon>
        <taxon>metagenomes</taxon>
        <taxon>ecological metagenomes</taxon>
    </lineage>
</organism>
<sequence length="40" mass="4993">MDFYDRKNDPDDLNKLQFNENSKYNHVNLRNKLIYEFLKV</sequence>
<proteinExistence type="predicted"/>
<evidence type="ECO:0000313" key="1">
    <source>
        <dbReference type="EMBL" id="KKN42681.1"/>
    </source>
</evidence>
<gene>
    <name evidence="1" type="ORF">LCGC14_0710820</name>
</gene>
<reference evidence="1" key="1">
    <citation type="journal article" date="2015" name="Nature">
        <title>Complex archaea that bridge the gap between prokaryotes and eukaryotes.</title>
        <authorList>
            <person name="Spang A."/>
            <person name="Saw J.H."/>
            <person name="Jorgensen S.L."/>
            <person name="Zaremba-Niedzwiedzka K."/>
            <person name="Martijn J."/>
            <person name="Lind A.E."/>
            <person name="van Eijk R."/>
            <person name="Schleper C."/>
            <person name="Guy L."/>
            <person name="Ettema T.J."/>
        </authorList>
    </citation>
    <scope>NUCLEOTIDE SEQUENCE</scope>
</reference>
<dbReference type="EMBL" id="LAZR01001564">
    <property type="protein sequence ID" value="KKN42681.1"/>
    <property type="molecule type" value="Genomic_DNA"/>
</dbReference>
<dbReference type="AlphaFoldDB" id="A0A0F9T0L9"/>
<evidence type="ECO:0008006" key="2">
    <source>
        <dbReference type="Google" id="ProtNLM"/>
    </source>
</evidence>
<comment type="caution">
    <text evidence="1">The sequence shown here is derived from an EMBL/GenBank/DDBJ whole genome shotgun (WGS) entry which is preliminary data.</text>
</comment>
<accession>A0A0F9T0L9</accession>
<name>A0A0F9T0L9_9ZZZZ</name>